<dbReference type="EMBL" id="ODYU01007099">
    <property type="protein sequence ID" value="SOQ49570.1"/>
    <property type="molecule type" value="Genomic_DNA"/>
</dbReference>
<evidence type="ECO:0000313" key="2">
    <source>
        <dbReference type="EMBL" id="SOQ49570.1"/>
    </source>
</evidence>
<feature type="compositionally biased region" description="Basic and acidic residues" evidence="1">
    <location>
        <begin position="10"/>
        <end position="19"/>
    </location>
</feature>
<feature type="region of interest" description="Disordered" evidence="1">
    <location>
        <begin position="1"/>
        <end position="37"/>
    </location>
</feature>
<name>A0A2H1W928_SPOFR</name>
<feature type="region of interest" description="Disordered" evidence="1">
    <location>
        <begin position="55"/>
        <end position="84"/>
    </location>
</feature>
<evidence type="ECO:0000256" key="1">
    <source>
        <dbReference type="SAM" id="MobiDB-lite"/>
    </source>
</evidence>
<proteinExistence type="predicted"/>
<reference evidence="2" key="1">
    <citation type="submission" date="2016-07" db="EMBL/GenBank/DDBJ databases">
        <authorList>
            <person name="Bretaudeau A."/>
        </authorList>
    </citation>
    <scope>NUCLEOTIDE SEQUENCE</scope>
    <source>
        <strain evidence="2">Rice</strain>
        <tissue evidence="2">Whole body</tissue>
    </source>
</reference>
<protein>
    <submittedName>
        <fullName evidence="2">SFRICE_031239</fullName>
    </submittedName>
</protein>
<organism evidence="2">
    <name type="scientific">Spodoptera frugiperda</name>
    <name type="common">Fall armyworm</name>
    <dbReference type="NCBI Taxonomy" id="7108"/>
    <lineage>
        <taxon>Eukaryota</taxon>
        <taxon>Metazoa</taxon>
        <taxon>Ecdysozoa</taxon>
        <taxon>Arthropoda</taxon>
        <taxon>Hexapoda</taxon>
        <taxon>Insecta</taxon>
        <taxon>Pterygota</taxon>
        <taxon>Neoptera</taxon>
        <taxon>Endopterygota</taxon>
        <taxon>Lepidoptera</taxon>
        <taxon>Glossata</taxon>
        <taxon>Ditrysia</taxon>
        <taxon>Noctuoidea</taxon>
        <taxon>Noctuidae</taxon>
        <taxon>Amphipyrinae</taxon>
        <taxon>Spodoptera</taxon>
    </lineage>
</organism>
<accession>A0A2H1W928</accession>
<dbReference type="AlphaFoldDB" id="A0A2H1W928"/>
<gene>
    <name evidence="2" type="ORF">SFRICE_031239</name>
</gene>
<sequence length="117" mass="12770">MIGLLQGGKRANDSPDGKRSASPMDTRNTRGGTERNNLRLVIKMRVISGYGLVYASKTDRSPDGKQSPPPMDTRNTRGVTNQSESGCGALRLHLSMEMDIYFTSRLPAAAVCGDRQR</sequence>